<protein>
    <submittedName>
        <fullName evidence="2">DJ-1/PfpI family protein</fullName>
    </submittedName>
</protein>
<dbReference type="GO" id="GO:0006355">
    <property type="term" value="P:regulation of DNA-templated transcription"/>
    <property type="evidence" value="ECO:0007669"/>
    <property type="project" value="TreeGrafter"/>
</dbReference>
<dbReference type="InterPro" id="IPR002818">
    <property type="entry name" value="DJ-1/PfpI"/>
</dbReference>
<proteinExistence type="predicted"/>
<dbReference type="PANTHER" id="PTHR43130:SF2">
    <property type="entry name" value="DJ-1_PFPI DOMAIN-CONTAINING PROTEIN"/>
    <property type="match status" value="1"/>
</dbReference>
<dbReference type="InterPro" id="IPR029062">
    <property type="entry name" value="Class_I_gatase-like"/>
</dbReference>
<comment type="caution">
    <text evidence="2">The sequence shown here is derived from an EMBL/GenBank/DDBJ whole genome shotgun (WGS) entry which is preliminary data.</text>
</comment>
<dbReference type="PANTHER" id="PTHR43130">
    <property type="entry name" value="ARAC-FAMILY TRANSCRIPTIONAL REGULATOR"/>
    <property type="match status" value="1"/>
</dbReference>
<dbReference type="EMBL" id="SGWQ01000001">
    <property type="protein sequence ID" value="RZS44414.1"/>
    <property type="molecule type" value="Genomic_DNA"/>
</dbReference>
<gene>
    <name evidence="2" type="ORF">EV193_101290</name>
</gene>
<organism evidence="2 3">
    <name type="scientific">Herbihabitans rhizosphaerae</name>
    <dbReference type="NCBI Taxonomy" id="1872711"/>
    <lineage>
        <taxon>Bacteria</taxon>
        <taxon>Bacillati</taxon>
        <taxon>Actinomycetota</taxon>
        <taxon>Actinomycetes</taxon>
        <taxon>Pseudonocardiales</taxon>
        <taxon>Pseudonocardiaceae</taxon>
        <taxon>Herbihabitans</taxon>
    </lineage>
</organism>
<dbReference type="InterPro" id="IPR052158">
    <property type="entry name" value="INH-QAR"/>
</dbReference>
<evidence type="ECO:0000313" key="2">
    <source>
        <dbReference type="EMBL" id="RZS44414.1"/>
    </source>
</evidence>
<dbReference type="Gene3D" id="3.40.50.880">
    <property type="match status" value="1"/>
</dbReference>
<name>A0A4Q7L573_9PSEU</name>
<sequence length="210" mass="21936">MTTVAIALYDGFDVLDATGPYDVLGSVPGVDVTFVARQAGPVHDGRKQCALVAEASFAELSTVDVVVVPGTIRKAPPEEVLLDWVRTAHRTTTWTTSVCSGALILGAAGLLEGRRATTHWTAIDRLAEYGATPEPDSRYVVDGKIVTSAGVSAGIDMALHLVARMHGTEMAQAVQLGLEYAPRPPFDAGTPATAPAEITQLVRSAIDAAG</sequence>
<dbReference type="AlphaFoldDB" id="A0A4Q7L573"/>
<evidence type="ECO:0000259" key="1">
    <source>
        <dbReference type="Pfam" id="PF01965"/>
    </source>
</evidence>
<evidence type="ECO:0000313" key="3">
    <source>
        <dbReference type="Proteomes" id="UP000294257"/>
    </source>
</evidence>
<dbReference type="Proteomes" id="UP000294257">
    <property type="component" value="Unassembled WGS sequence"/>
</dbReference>
<dbReference type="RefSeq" id="WP_130342102.1">
    <property type="nucleotide sequence ID" value="NZ_SGWQ01000001.1"/>
</dbReference>
<keyword evidence="3" id="KW-1185">Reference proteome</keyword>
<dbReference type="Pfam" id="PF01965">
    <property type="entry name" value="DJ-1_PfpI"/>
    <property type="match status" value="1"/>
</dbReference>
<dbReference type="OrthoDB" id="4265717at2"/>
<dbReference type="CDD" id="cd03139">
    <property type="entry name" value="GATase1_PfpI_2"/>
    <property type="match status" value="1"/>
</dbReference>
<dbReference type="SUPFAM" id="SSF52317">
    <property type="entry name" value="Class I glutamine amidotransferase-like"/>
    <property type="match status" value="1"/>
</dbReference>
<accession>A0A4Q7L573</accession>
<feature type="domain" description="DJ-1/PfpI" evidence="1">
    <location>
        <begin position="3"/>
        <end position="163"/>
    </location>
</feature>
<reference evidence="2 3" key="1">
    <citation type="submission" date="2019-02" db="EMBL/GenBank/DDBJ databases">
        <title>Genomic Encyclopedia of Type Strains, Phase IV (KMG-IV): sequencing the most valuable type-strain genomes for metagenomic binning, comparative biology and taxonomic classification.</title>
        <authorList>
            <person name="Goeker M."/>
        </authorList>
    </citation>
    <scope>NUCLEOTIDE SEQUENCE [LARGE SCALE GENOMIC DNA]</scope>
    <source>
        <strain evidence="2 3">DSM 101727</strain>
    </source>
</reference>